<accession>A0A7E4UMD0</accession>
<evidence type="ECO:0000313" key="2">
    <source>
        <dbReference type="WBParaSite" id="Pan_g10484.t1"/>
    </source>
</evidence>
<keyword evidence="1" id="KW-1185">Reference proteome</keyword>
<name>A0A7E4UMD0_PANRE</name>
<proteinExistence type="predicted"/>
<evidence type="ECO:0000313" key="1">
    <source>
        <dbReference type="Proteomes" id="UP000492821"/>
    </source>
</evidence>
<sequence length="274" mass="31523">MPYPIARLPYGLRCRLSELATPAERYDLQYAAGSLSICPPKLQTITKDVTWCRLFFHKNFLRMQEFDVMPPVRIVPKGVNLFRCAGTLHFDHVNDIPTNDLGHFILKPKRIVLTKTVISKEILKRVSSKVSFANVTAVELDAHEKTKVISIADVFATFPRLEELRIWEQTPKSWMADVLEHQKERLSELLIQCSLQQLVDNWNMNGVIDFLKAQKDGFLLQINVTGPLDSTFTNWLNGLSQILPKGHQTEQCYRRIYIYPLDASSECFKLTPDM</sequence>
<dbReference type="WBParaSite" id="Pan_g10484.t1">
    <property type="protein sequence ID" value="Pan_g10484.t1"/>
    <property type="gene ID" value="Pan_g10484"/>
</dbReference>
<protein>
    <submittedName>
        <fullName evidence="2">F-box domain-containing protein</fullName>
    </submittedName>
</protein>
<reference evidence="1" key="1">
    <citation type="journal article" date="2013" name="Genetics">
        <title>The draft genome and transcriptome of Panagrellus redivivus are shaped by the harsh demands of a free-living lifestyle.</title>
        <authorList>
            <person name="Srinivasan J."/>
            <person name="Dillman A.R."/>
            <person name="Macchietto M.G."/>
            <person name="Heikkinen L."/>
            <person name="Lakso M."/>
            <person name="Fracchia K.M."/>
            <person name="Antoshechkin I."/>
            <person name="Mortazavi A."/>
            <person name="Wong G."/>
            <person name="Sternberg P.W."/>
        </authorList>
    </citation>
    <scope>NUCLEOTIDE SEQUENCE [LARGE SCALE GENOMIC DNA]</scope>
    <source>
        <strain evidence="1">MT8872</strain>
    </source>
</reference>
<dbReference type="AlphaFoldDB" id="A0A7E4UMD0"/>
<organism evidence="1 2">
    <name type="scientific">Panagrellus redivivus</name>
    <name type="common">Microworm</name>
    <dbReference type="NCBI Taxonomy" id="6233"/>
    <lineage>
        <taxon>Eukaryota</taxon>
        <taxon>Metazoa</taxon>
        <taxon>Ecdysozoa</taxon>
        <taxon>Nematoda</taxon>
        <taxon>Chromadorea</taxon>
        <taxon>Rhabditida</taxon>
        <taxon>Tylenchina</taxon>
        <taxon>Panagrolaimomorpha</taxon>
        <taxon>Panagrolaimoidea</taxon>
        <taxon>Panagrolaimidae</taxon>
        <taxon>Panagrellus</taxon>
    </lineage>
</organism>
<dbReference type="Proteomes" id="UP000492821">
    <property type="component" value="Unassembled WGS sequence"/>
</dbReference>
<reference evidence="2" key="2">
    <citation type="submission" date="2020-10" db="UniProtKB">
        <authorList>
            <consortium name="WormBaseParasite"/>
        </authorList>
    </citation>
    <scope>IDENTIFICATION</scope>
</reference>